<sequence length="56" mass="6542">MEKEAWTALLQRKAKTEKKVSLDSLLGREPEVDPDKVVSIKEHQDLMKEMEKKFAK</sequence>
<gene>
    <name evidence="1" type="ORF">ACFSUB_01295</name>
</gene>
<dbReference type="EMBL" id="JBHUML010000002">
    <property type="protein sequence ID" value="MFD2704086.1"/>
    <property type="molecule type" value="Genomic_DNA"/>
</dbReference>
<evidence type="ECO:0000313" key="1">
    <source>
        <dbReference type="EMBL" id="MFD2704086.1"/>
    </source>
</evidence>
<proteinExistence type="predicted"/>
<dbReference type="Proteomes" id="UP001597520">
    <property type="component" value="Unassembled WGS sequence"/>
</dbReference>
<keyword evidence="2" id="KW-1185">Reference proteome</keyword>
<name>A0ABW5SX03_9BACI</name>
<reference evidence="2" key="1">
    <citation type="journal article" date="2019" name="Int. J. Syst. Evol. Microbiol.">
        <title>The Global Catalogue of Microorganisms (GCM) 10K type strain sequencing project: providing services to taxonomists for standard genome sequencing and annotation.</title>
        <authorList>
            <consortium name="The Broad Institute Genomics Platform"/>
            <consortium name="The Broad Institute Genome Sequencing Center for Infectious Disease"/>
            <person name="Wu L."/>
            <person name="Ma J."/>
        </authorList>
    </citation>
    <scope>NUCLEOTIDE SEQUENCE [LARGE SCALE GENOMIC DNA]</scope>
    <source>
        <strain evidence="2">KCTC 33792</strain>
    </source>
</reference>
<comment type="caution">
    <text evidence="1">The sequence shown here is derived from an EMBL/GenBank/DDBJ whole genome shotgun (WGS) entry which is preliminary data.</text>
</comment>
<evidence type="ECO:0000313" key="2">
    <source>
        <dbReference type="Proteomes" id="UP001597520"/>
    </source>
</evidence>
<organism evidence="1 2">
    <name type="scientific">Salibacterium lacus</name>
    <dbReference type="NCBI Taxonomy" id="1898109"/>
    <lineage>
        <taxon>Bacteria</taxon>
        <taxon>Bacillati</taxon>
        <taxon>Bacillota</taxon>
        <taxon>Bacilli</taxon>
        <taxon>Bacillales</taxon>
        <taxon>Bacillaceae</taxon>
    </lineage>
</organism>
<dbReference type="RefSeq" id="WP_380711382.1">
    <property type="nucleotide sequence ID" value="NZ_JBHUML010000002.1"/>
</dbReference>
<protein>
    <submittedName>
        <fullName evidence="1">Uncharacterized protein</fullName>
    </submittedName>
</protein>
<accession>A0ABW5SX03</accession>